<dbReference type="InterPro" id="IPR043502">
    <property type="entry name" value="DNA/RNA_pol_sf"/>
</dbReference>
<name>A0AAV1L1Y9_9NEOP</name>
<evidence type="ECO:0000313" key="2">
    <source>
        <dbReference type="EMBL" id="CAK1589361.1"/>
    </source>
</evidence>
<keyword evidence="3" id="KW-1185">Reference proteome</keyword>
<comment type="caution">
    <text evidence="2">The sequence shown here is derived from an EMBL/GenBank/DDBJ whole genome shotgun (WGS) entry which is preliminary data.</text>
</comment>
<dbReference type="PANTHER" id="PTHR47027">
    <property type="entry name" value="REVERSE TRANSCRIPTASE DOMAIN-CONTAINING PROTEIN"/>
    <property type="match status" value="1"/>
</dbReference>
<dbReference type="Pfam" id="PF00078">
    <property type="entry name" value="RVT_1"/>
    <property type="match status" value="1"/>
</dbReference>
<dbReference type="PANTHER" id="PTHR47027:SF20">
    <property type="entry name" value="REVERSE TRANSCRIPTASE-LIKE PROTEIN WITH RNA-DIRECTED DNA POLYMERASE DOMAIN"/>
    <property type="match status" value="1"/>
</dbReference>
<dbReference type="InterPro" id="IPR000477">
    <property type="entry name" value="RT_dom"/>
</dbReference>
<reference evidence="2 3" key="1">
    <citation type="submission" date="2023-11" db="EMBL/GenBank/DDBJ databases">
        <authorList>
            <person name="Hedman E."/>
            <person name="Englund M."/>
            <person name="Stromberg M."/>
            <person name="Nyberg Akerstrom W."/>
            <person name="Nylinder S."/>
            <person name="Jareborg N."/>
            <person name="Kallberg Y."/>
            <person name="Kronander E."/>
        </authorList>
    </citation>
    <scope>NUCLEOTIDE SEQUENCE [LARGE SCALE GENOMIC DNA]</scope>
</reference>
<dbReference type="AlphaFoldDB" id="A0AAV1L1Y9"/>
<evidence type="ECO:0000313" key="3">
    <source>
        <dbReference type="Proteomes" id="UP001314205"/>
    </source>
</evidence>
<organism evidence="2 3">
    <name type="scientific">Parnassius mnemosyne</name>
    <name type="common">clouded apollo</name>
    <dbReference type="NCBI Taxonomy" id="213953"/>
    <lineage>
        <taxon>Eukaryota</taxon>
        <taxon>Metazoa</taxon>
        <taxon>Ecdysozoa</taxon>
        <taxon>Arthropoda</taxon>
        <taxon>Hexapoda</taxon>
        <taxon>Insecta</taxon>
        <taxon>Pterygota</taxon>
        <taxon>Neoptera</taxon>
        <taxon>Endopterygota</taxon>
        <taxon>Lepidoptera</taxon>
        <taxon>Glossata</taxon>
        <taxon>Ditrysia</taxon>
        <taxon>Papilionoidea</taxon>
        <taxon>Papilionidae</taxon>
        <taxon>Parnassiinae</taxon>
        <taxon>Parnassini</taxon>
        <taxon>Parnassius</taxon>
        <taxon>Driopa</taxon>
    </lineage>
</organism>
<dbReference type="SUPFAM" id="SSF56672">
    <property type="entry name" value="DNA/RNA polymerases"/>
    <property type="match status" value="1"/>
</dbReference>
<dbReference type="EMBL" id="CAVLGL010000083">
    <property type="protein sequence ID" value="CAK1589361.1"/>
    <property type="molecule type" value="Genomic_DNA"/>
</dbReference>
<protein>
    <recommendedName>
        <fullName evidence="1">Reverse transcriptase domain-containing protein</fullName>
    </recommendedName>
</protein>
<proteinExistence type="predicted"/>
<dbReference type="Proteomes" id="UP001314205">
    <property type="component" value="Unassembled WGS sequence"/>
</dbReference>
<sequence length="275" mass="32125">MDWKGYGININGEYITHLRFADDIVLMAESLEDLSTMLNDLNSVSQRIGLKMNMDKTKIMFNVHVTPMPVVVGNTKLEFVDEYVYLGQIVRLGKSNFDREVNRRIQLGWAAFGKLRHIFSSDIPQNLKTKLYNQCVLPVMTYGTETWSFTAGRMRKLKIAQRAMERAMLGVSLRDKLRNEDIRSRTRVTDIAQRISKLKWQWAGHIARRTDNRWGRKVLEWQPRTGRRSVGRPPTRWSDDLVRHAGSRWMQVAQDRVLWHSLGEAYVQQWTCEGL</sequence>
<evidence type="ECO:0000259" key="1">
    <source>
        <dbReference type="PROSITE" id="PS50878"/>
    </source>
</evidence>
<feature type="domain" description="Reverse transcriptase" evidence="1">
    <location>
        <begin position="1"/>
        <end position="90"/>
    </location>
</feature>
<gene>
    <name evidence="2" type="ORF">PARMNEM_LOCUS9873</name>
</gene>
<dbReference type="PROSITE" id="PS50878">
    <property type="entry name" value="RT_POL"/>
    <property type="match status" value="1"/>
</dbReference>
<accession>A0AAV1L1Y9</accession>
<dbReference type="GO" id="GO:0071897">
    <property type="term" value="P:DNA biosynthetic process"/>
    <property type="evidence" value="ECO:0007669"/>
    <property type="project" value="UniProtKB-ARBA"/>
</dbReference>